<dbReference type="OrthoDB" id="1711508at2759"/>
<proteinExistence type="predicted"/>
<protein>
    <recommendedName>
        <fullName evidence="2">FCP1 homology domain-containing protein</fullName>
    </recommendedName>
</protein>
<comment type="caution">
    <text evidence="3">The sequence shown here is derived from an EMBL/GenBank/DDBJ whole genome shotgun (WGS) entry which is preliminary data.</text>
</comment>
<feature type="compositionally biased region" description="Basic and acidic residues" evidence="1">
    <location>
        <begin position="471"/>
        <end position="480"/>
    </location>
</feature>
<gene>
    <name evidence="3" type="ORF">C361_02644</name>
</gene>
<dbReference type="EMBL" id="AMKT01000034">
    <property type="protein sequence ID" value="OXG24095.1"/>
    <property type="molecule type" value="Genomic_DNA"/>
</dbReference>
<accession>A0A854QEY0</accession>
<sequence>MSNPHLKALAITDLKPFFSLSTISHAINMSFRSSHHDGFSGQELEKQPRHTRSGKEWRRYSPSWPVDFSSPPPDYRSYSTSPVRTSRLYHSRSSPSETTRVPWRPPPPPPVSFPPPHYVDLARPSTKKNKALVKKTITPKLLVLDLNGALVWRNRSYRAHMSNPRPYLSCFLEYLFLPETPSDNENKPSDTRSVRPWEVFVWSSAQPHNVRAMVEGCFGSRWIEGIWEQASEDGKKGTENGEGRLLGVWARDKMGLKGFEYSRKVQTTKDLRKVLSHLIETKKLPDPTTPYSEKTIVLLDDSPLKAIFQPWNQIVIPEFDKALCRSSRLAAGLKSDHYDDYDDGDASTSQIGQGPEMDKILLAVIGILDQLRHVSNVPLWVRAGGLTFDLDETNLHPPTHESLPSHVDYQHWFNDQEVYAKWVAKGEEALERKGIEVRHGLDLLPSPPSRETQGGVFHAAPIAPLRSPSLDSREEREESYTRYSPSRPASCLSPSSSDDHLNLELSEEEVECTKSESAFARRKREERAREKSARKVSKGQQQFAAYAKPKVDEEAINGKIQPSHMADLLTSGNEAIPSESESDGKALDENDIESIAARNKAKQARRKQSRAERKVKTNGKERELEELKRERKEERGSGEAPKKRTLHPRRRRPVKQ</sequence>
<evidence type="ECO:0000313" key="3">
    <source>
        <dbReference type="EMBL" id="OXG24095.1"/>
    </source>
</evidence>
<dbReference type="InterPro" id="IPR050365">
    <property type="entry name" value="TIM50"/>
</dbReference>
<dbReference type="PANTHER" id="PTHR12210">
    <property type="entry name" value="DULLARD PROTEIN PHOSPHATASE"/>
    <property type="match status" value="1"/>
</dbReference>
<organism evidence="3 4">
    <name type="scientific">Cryptococcus neoformans Tu259-1</name>
    <dbReference type="NCBI Taxonomy" id="1230072"/>
    <lineage>
        <taxon>Eukaryota</taxon>
        <taxon>Fungi</taxon>
        <taxon>Dikarya</taxon>
        <taxon>Basidiomycota</taxon>
        <taxon>Agaricomycotina</taxon>
        <taxon>Tremellomycetes</taxon>
        <taxon>Tremellales</taxon>
        <taxon>Cryptococcaceae</taxon>
        <taxon>Cryptococcus</taxon>
        <taxon>Cryptococcus neoformans species complex</taxon>
    </lineage>
</organism>
<feature type="domain" description="FCP1 homology" evidence="2">
    <location>
        <begin position="138"/>
        <end position="326"/>
    </location>
</feature>
<feature type="compositionally biased region" description="Basic and acidic residues" evidence="1">
    <location>
        <begin position="609"/>
        <end position="642"/>
    </location>
</feature>
<feature type="compositionally biased region" description="Low complexity" evidence="1">
    <location>
        <begin position="481"/>
        <end position="496"/>
    </location>
</feature>
<evidence type="ECO:0000256" key="1">
    <source>
        <dbReference type="SAM" id="MobiDB-lite"/>
    </source>
</evidence>
<evidence type="ECO:0000313" key="4">
    <source>
        <dbReference type="Proteomes" id="UP000199727"/>
    </source>
</evidence>
<feature type="region of interest" description="Disordered" evidence="1">
    <location>
        <begin position="35"/>
        <end position="57"/>
    </location>
</feature>
<feature type="region of interest" description="Disordered" evidence="1">
    <location>
        <begin position="86"/>
        <end position="109"/>
    </location>
</feature>
<dbReference type="SMART" id="SM00577">
    <property type="entry name" value="CPDc"/>
    <property type="match status" value="1"/>
</dbReference>
<name>A0A854QEY0_CRYNE</name>
<dbReference type="InterPro" id="IPR036412">
    <property type="entry name" value="HAD-like_sf"/>
</dbReference>
<evidence type="ECO:0000259" key="2">
    <source>
        <dbReference type="SMART" id="SM00577"/>
    </source>
</evidence>
<dbReference type="InterPro" id="IPR004274">
    <property type="entry name" value="FCP1_dom"/>
</dbReference>
<feature type="compositionally biased region" description="Basic residues" evidence="1">
    <location>
        <begin position="643"/>
        <end position="656"/>
    </location>
</feature>
<reference evidence="3 4" key="1">
    <citation type="submission" date="2017-06" db="EMBL/GenBank/DDBJ databases">
        <title>Global population genomics of the pathogenic fungus Cryptococcus neoformans var. grubii.</title>
        <authorList>
            <person name="Cuomo C."/>
            <person name="Litvintseva A."/>
            <person name="Chen Y."/>
            <person name="Young S."/>
            <person name="Zeng Q."/>
            <person name="Chapman S."/>
            <person name="Gujja S."/>
            <person name="Saif S."/>
            <person name="Birren B."/>
        </authorList>
    </citation>
    <scope>NUCLEOTIDE SEQUENCE [LARGE SCALE GENOMIC DNA]</scope>
    <source>
        <strain evidence="3 4">Tu259-1</strain>
    </source>
</reference>
<dbReference type="InterPro" id="IPR023214">
    <property type="entry name" value="HAD_sf"/>
</dbReference>
<dbReference type="Gene3D" id="3.40.50.1000">
    <property type="entry name" value="HAD superfamily/HAD-like"/>
    <property type="match status" value="1"/>
</dbReference>
<feature type="region of interest" description="Disordered" evidence="1">
    <location>
        <begin position="443"/>
        <end position="656"/>
    </location>
</feature>
<dbReference type="SUPFAM" id="SSF56784">
    <property type="entry name" value="HAD-like"/>
    <property type="match status" value="1"/>
</dbReference>
<feature type="compositionally biased region" description="Basic and acidic residues" evidence="1">
    <location>
        <begin position="523"/>
        <end position="533"/>
    </location>
</feature>
<dbReference type="Proteomes" id="UP000199727">
    <property type="component" value="Unassembled WGS sequence"/>
</dbReference>
<dbReference type="AlphaFoldDB" id="A0A854QEY0"/>
<feature type="compositionally biased region" description="Basic residues" evidence="1">
    <location>
        <begin position="599"/>
        <end position="608"/>
    </location>
</feature>